<dbReference type="Proteomes" id="UP001055439">
    <property type="component" value="Chromosome 8"/>
</dbReference>
<proteinExistence type="predicted"/>
<sequence>MGEPLKAFIDGNCSVEDELHHRYWSSWFFSKEEIEKNSPSRKDGIDLRKESQLRMSYCSFLRILASDLDYHRLQLPLQLCFAIAFISVNPMQRMNGRCLIFTPDFLKLYTEYDKLDDSIFRVICHIVATVCMFLASKADETPCGLDRIVVVAYETMHKRDPTAAESSPESIANFYCTRKSDNPCYLSTYVSLSLLNHQDFFEKQKALILIGERLLLSTLRFDFNIQHPYRPLLNALKKLGITQKEVRQVAWNYVNDWLWTTLCLQYKPHYIAAGSLFLATKLHNVRLPSEEGGYVWWHEFDINPQQLEVVIQQMKQLLGFNRRTSVIQPSIATNKDVYSSPDSVLIRPESSRSSSIQEPDVDITTHKPVDATDHDLTNISIAEKEKSSTEYRTEQRQTRVSENPIAVAEHNETLGRNVDRAVSRPNHTRVGFGKVDMDRIKATIKKRKKEIQLKKLDANVDFSEDAWIERELEVGMELEAESAKKQKLLGP</sequence>
<dbReference type="AlphaFoldDB" id="A0A9E7KKV2"/>
<evidence type="ECO:0000313" key="2">
    <source>
        <dbReference type="Proteomes" id="UP001055439"/>
    </source>
</evidence>
<dbReference type="GO" id="GO:0006357">
    <property type="term" value="P:regulation of transcription by RNA polymerase II"/>
    <property type="evidence" value="ECO:0007669"/>
    <property type="project" value="InterPro"/>
</dbReference>
<dbReference type="OrthoDB" id="10264655at2759"/>
<dbReference type="EMBL" id="CP097510">
    <property type="protein sequence ID" value="URE24773.1"/>
    <property type="molecule type" value="Genomic_DNA"/>
</dbReference>
<dbReference type="PANTHER" id="PTHR10026">
    <property type="entry name" value="CYCLIN"/>
    <property type="match status" value="1"/>
</dbReference>
<evidence type="ECO:0000313" key="1">
    <source>
        <dbReference type="EMBL" id="URE24773.1"/>
    </source>
</evidence>
<protein>
    <submittedName>
        <fullName evidence="1">Cyclin, N-terminal domain</fullName>
    </submittedName>
</protein>
<accession>A0A9E7KKV2</accession>
<gene>
    <name evidence="1" type="ORF">MUK42_15583</name>
</gene>
<organism evidence="1 2">
    <name type="scientific">Musa troglodytarum</name>
    <name type="common">fe'i banana</name>
    <dbReference type="NCBI Taxonomy" id="320322"/>
    <lineage>
        <taxon>Eukaryota</taxon>
        <taxon>Viridiplantae</taxon>
        <taxon>Streptophyta</taxon>
        <taxon>Embryophyta</taxon>
        <taxon>Tracheophyta</taxon>
        <taxon>Spermatophyta</taxon>
        <taxon>Magnoliopsida</taxon>
        <taxon>Liliopsida</taxon>
        <taxon>Zingiberales</taxon>
        <taxon>Musaceae</taxon>
        <taxon>Musa</taxon>
    </lineage>
</organism>
<reference evidence="1" key="1">
    <citation type="submission" date="2022-05" db="EMBL/GenBank/DDBJ databases">
        <title>The Musa troglodytarum L. genome provides insights into the mechanism of non-climacteric behaviour and enrichment of carotenoids.</title>
        <authorList>
            <person name="Wang J."/>
        </authorList>
    </citation>
    <scope>NUCLEOTIDE SEQUENCE</scope>
    <source>
        <tissue evidence="1">Leaf</tissue>
    </source>
</reference>
<dbReference type="InterPro" id="IPR036915">
    <property type="entry name" value="Cyclin-like_sf"/>
</dbReference>
<name>A0A9E7KKV2_9LILI</name>
<keyword evidence="2" id="KW-1185">Reference proteome</keyword>
<dbReference type="GO" id="GO:0016538">
    <property type="term" value="F:cyclin-dependent protein serine/threonine kinase regulator activity"/>
    <property type="evidence" value="ECO:0007669"/>
    <property type="project" value="InterPro"/>
</dbReference>
<dbReference type="SUPFAM" id="SSF47954">
    <property type="entry name" value="Cyclin-like"/>
    <property type="match status" value="2"/>
</dbReference>
<dbReference type="EMBL" id="CP097510">
    <property type="protein sequence ID" value="URE24775.1"/>
    <property type="molecule type" value="Genomic_DNA"/>
</dbReference>
<dbReference type="EMBL" id="CP097510">
    <property type="protein sequence ID" value="URE24772.1"/>
    <property type="molecule type" value="Genomic_DNA"/>
</dbReference>
<dbReference type="InterPro" id="IPR043198">
    <property type="entry name" value="Cyclin/Ssn8"/>
</dbReference>
<dbReference type="Gene3D" id="1.10.472.10">
    <property type="entry name" value="Cyclin-like"/>
    <property type="match status" value="2"/>
</dbReference>